<proteinExistence type="predicted"/>
<evidence type="ECO:0000313" key="1">
    <source>
        <dbReference type="EMBL" id="SDM52764.1"/>
    </source>
</evidence>
<dbReference type="Proteomes" id="UP000198552">
    <property type="component" value="Unassembled WGS sequence"/>
</dbReference>
<gene>
    <name evidence="1" type="ORF">SAMN05428957_10774</name>
</gene>
<protein>
    <submittedName>
        <fullName evidence="1">Uncharacterized protein</fullName>
    </submittedName>
</protein>
<keyword evidence="2" id="KW-1185">Reference proteome</keyword>
<reference evidence="2" key="1">
    <citation type="submission" date="2016-10" db="EMBL/GenBank/DDBJ databases">
        <authorList>
            <person name="Varghese N."/>
            <person name="Submissions S."/>
        </authorList>
    </citation>
    <scope>NUCLEOTIDE SEQUENCE [LARGE SCALE GENOMIC DNA]</scope>
    <source>
        <strain evidence="2">EPL6</strain>
    </source>
</reference>
<dbReference type="AlphaFoldDB" id="A0A1G9TZD6"/>
<name>A0A1G9TZD6_9BURK</name>
<sequence length="73" mass="7874">MIPAAQGRTAPTIQPHQADTIQLHAQAINGLNIALHTLMHGQLDQVQLHRAIGKALRASSAMKRLAHNLRAEG</sequence>
<dbReference type="STRING" id="1527607.SAMN05428957_10774"/>
<dbReference type="RefSeq" id="WP_091570762.1">
    <property type="nucleotide sequence ID" value="NZ_FNHP01000007.1"/>
</dbReference>
<evidence type="ECO:0000313" key="2">
    <source>
        <dbReference type="Proteomes" id="UP000198552"/>
    </source>
</evidence>
<accession>A0A1G9TZD6</accession>
<dbReference type="EMBL" id="FNHP01000007">
    <property type="protein sequence ID" value="SDM52764.1"/>
    <property type="molecule type" value="Genomic_DNA"/>
</dbReference>
<organism evidence="1 2">
    <name type="scientific">Oryzisolibacter propanilivorax</name>
    <dbReference type="NCBI Taxonomy" id="1527607"/>
    <lineage>
        <taxon>Bacteria</taxon>
        <taxon>Pseudomonadati</taxon>
        <taxon>Pseudomonadota</taxon>
        <taxon>Betaproteobacteria</taxon>
        <taxon>Burkholderiales</taxon>
        <taxon>Comamonadaceae</taxon>
        <taxon>Oryzisolibacter</taxon>
    </lineage>
</organism>